<dbReference type="EMBL" id="FQVB01000018">
    <property type="protein sequence ID" value="SHF47590.1"/>
    <property type="molecule type" value="Genomic_DNA"/>
</dbReference>
<keyword evidence="4" id="KW-1185">Reference proteome</keyword>
<dbReference type="PANTHER" id="PTHR33219">
    <property type="entry name" value="YLMG HOMOLOG PROTEIN 2, CHLOROPLASTIC"/>
    <property type="match status" value="1"/>
</dbReference>
<sequence length="100" mass="11619">MFVLSNLLFALARILDIVFTAYMWIIIARAILSWVNPDPYNPIVRFLYSITEPVLYAIRRRIPAFFGGIDFSPMIVILILIFLQNFLVPSLREMALVLRT</sequence>
<dbReference type="Pfam" id="PF02325">
    <property type="entry name" value="CCB3_YggT"/>
    <property type="match status" value="1"/>
</dbReference>
<dbReference type="STRING" id="1121391.SAMN02745206_02068"/>
<accession>A0A1M5BYW3</accession>
<keyword evidence="2" id="KW-1133">Transmembrane helix</keyword>
<dbReference type="PANTHER" id="PTHR33219:SF14">
    <property type="entry name" value="PROTEIN COFACTOR ASSEMBLY OF COMPLEX C SUBUNIT B CCB3, CHLOROPLASTIC-RELATED"/>
    <property type="match status" value="1"/>
</dbReference>
<dbReference type="GO" id="GO:0016020">
    <property type="term" value="C:membrane"/>
    <property type="evidence" value="ECO:0007669"/>
    <property type="project" value="InterPro"/>
</dbReference>
<dbReference type="InterPro" id="IPR003425">
    <property type="entry name" value="CCB3/YggT"/>
</dbReference>
<gene>
    <name evidence="3" type="ORF">SAMN02745206_02068</name>
</gene>
<keyword evidence="2" id="KW-0812">Transmembrane</keyword>
<proteinExistence type="inferred from homology"/>
<feature type="transmembrane region" description="Helical" evidence="2">
    <location>
        <begin position="62"/>
        <end position="83"/>
    </location>
</feature>
<dbReference type="OrthoDB" id="47652at2"/>
<keyword evidence="2" id="KW-0472">Membrane</keyword>
<dbReference type="RefSeq" id="WP_073039022.1">
    <property type="nucleotide sequence ID" value="NZ_FQVB01000018.1"/>
</dbReference>
<evidence type="ECO:0000256" key="2">
    <source>
        <dbReference type="SAM" id="Phobius"/>
    </source>
</evidence>
<comment type="similarity">
    <text evidence="1">Belongs to the YggT family.</text>
</comment>
<evidence type="ECO:0000313" key="3">
    <source>
        <dbReference type="EMBL" id="SHF47590.1"/>
    </source>
</evidence>
<protein>
    <submittedName>
        <fullName evidence="3">YggT family protein</fullName>
    </submittedName>
</protein>
<feature type="transmembrane region" description="Helical" evidence="2">
    <location>
        <begin position="7"/>
        <end position="32"/>
    </location>
</feature>
<evidence type="ECO:0000313" key="4">
    <source>
        <dbReference type="Proteomes" id="UP000184076"/>
    </source>
</evidence>
<evidence type="ECO:0000256" key="1">
    <source>
        <dbReference type="ARBA" id="ARBA00010894"/>
    </source>
</evidence>
<name>A0A1M5BYW3_9BACT</name>
<reference evidence="4" key="1">
    <citation type="submission" date="2016-11" db="EMBL/GenBank/DDBJ databases">
        <authorList>
            <person name="Varghese N."/>
            <person name="Submissions S."/>
        </authorList>
    </citation>
    <scope>NUCLEOTIDE SEQUENCE [LARGE SCALE GENOMIC DNA]</scope>
    <source>
        <strain evidence="4">DSM 9756</strain>
    </source>
</reference>
<organism evidence="3 4">
    <name type="scientific">Desulfacinum infernum DSM 9756</name>
    <dbReference type="NCBI Taxonomy" id="1121391"/>
    <lineage>
        <taxon>Bacteria</taxon>
        <taxon>Pseudomonadati</taxon>
        <taxon>Thermodesulfobacteriota</taxon>
        <taxon>Syntrophobacteria</taxon>
        <taxon>Syntrophobacterales</taxon>
        <taxon>Syntrophobacteraceae</taxon>
        <taxon>Desulfacinum</taxon>
    </lineage>
</organism>
<dbReference type="Proteomes" id="UP000184076">
    <property type="component" value="Unassembled WGS sequence"/>
</dbReference>
<dbReference type="AlphaFoldDB" id="A0A1M5BYW3"/>